<name>A0A267E1M2_9PLAT</name>
<dbReference type="OrthoDB" id="10263741at2759"/>
<accession>A0A267E1M2</accession>
<feature type="compositionally biased region" description="Pro residues" evidence="1">
    <location>
        <begin position="54"/>
        <end position="76"/>
    </location>
</feature>
<feature type="region of interest" description="Disordered" evidence="1">
    <location>
        <begin position="1"/>
        <end position="150"/>
    </location>
</feature>
<dbReference type="SUPFAM" id="SSF47592">
    <property type="entry name" value="SWIB/MDM2 domain"/>
    <property type="match status" value="1"/>
</dbReference>
<feature type="compositionally biased region" description="Pro residues" evidence="1">
    <location>
        <begin position="38"/>
        <end position="48"/>
    </location>
</feature>
<keyword evidence="4" id="KW-1185">Reference proteome</keyword>
<proteinExistence type="predicted"/>
<feature type="compositionally biased region" description="Low complexity" evidence="1">
    <location>
        <begin position="98"/>
        <end position="108"/>
    </location>
</feature>
<dbReference type="Gene3D" id="1.10.245.10">
    <property type="entry name" value="SWIB/MDM2 domain"/>
    <property type="match status" value="1"/>
</dbReference>
<protein>
    <recommendedName>
        <fullName evidence="2">DM2 domain-containing protein</fullName>
    </recommendedName>
</protein>
<dbReference type="STRING" id="282301.A0A267E1M2"/>
<feature type="non-terminal residue" evidence="3">
    <location>
        <position position="1"/>
    </location>
</feature>
<reference evidence="3 4" key="1">
    <citation type="submission" date="2017-06" db="EMBL/GenBank/DDBJ databases">
        <title>A platform for efficient transgenesis in Macrostomum lignano, a flatworm model organism for stem cell research.</title>
        <authorList>
            <person name="Berezikov E."/>
        </authorList>
    </citation>
    <scope>NUCLEOTIDE SEQUENCE [LARGE SCALE GENOMIC DNA]</scope>
    <source>
        <strain evidence="3">DV1</strain>
        <tissue evidence="3">Whole organism</tissue>
    </source>
</reference>
<evidence type="ECO:0000259" key="2">
    <source>
        <dbReference type="PROSITE" id="PS51925"/>
    </source>
</evidence>
<evidence type="ECO:0000313" key="4">
    <source>
        <dbReference type="Proteomes" id="UP000215902"/>
    </source>
</evidence>
<dbReference type="InterPro" id="IPR003121">
    <property type="entry name" value="SWIB_MDM2_domain"/>
</dbReference>
<gene>
    <name evidence="3" type="ORF">BOX15_Mlig011519g4</name>
</gene>
<dbReference type="PROSITE" id="PS51925">
    <property type="entry name" value="SWIB_MDM2"/>
    <property type="match status" value="1"/>
</dbReference>
<feature type="compositionally biased region" description="Polar residues" evidence="1">
    <location>
        <begin position="1"/>
        <end position="10"/>
    </location>
</feature>
<feature type="compositionally biased region" description="Low complexity" evidence="1">
    <location>
        <begin position="77"/>
        <end position="88"/>
    </location>
</feature>
<dbReference type="AlphaFoldDB" id="A0A267E1M2"/>
<organism evidence="3 4">
    <name type="scientific">Macrostomum lignano</name>
    <dbReference type="NCBI Taxonomy" id="282301"/>
    <lineage>
        <taxon>Eukaryota</taxon>
        <taxon>Metazoa</taxon>
        <taxon>Spiralia</taxon>
        <taxon>Lophotrochozoa</taxon>
        <taxon>Platyhelminthes</taxon>
        <taxon>Rhabditophora</taxon>
        <taxon>Macrostomorpha</taxon>
        <taxon>Macrostomida</taxon>
        <taxon>Macrostomidae</taxon>
        <taxon>Macrostomum</taxon>
    </lineage>
</organism>
<sequence>QQFNNSNNMQPRPAFPCGPPGASSPGPAAAGGSGAPPGGYPPMPPGGPPAQYRPGPPPPPPAQVGPAPPPQPPPPTSASSTSSSSSSRRGGGGGGGVSSQQRQSSGYMQPGGGGSGPYPPPRPPPQQQQQQQQQSGMPMLSAKRKRRHADRLLSERIQQLVPESSSYMELLKLEKKLDQVILRKKLAIQEAQKKPQKLRRKLRILISNQFNPGTDPSAEPGGPEPVVPNWEVRVEGRLVEDGAGDSAKAKRKFSSYFKSLVIELDKTLYGPDNHLVEWHRSPNTQETDGFQVKRPGDKPVKCTVLLMLDQQPPQFRLQPQLSRLLGIQSGTKAQILLAFWHYVKTKRLQDPQERSYIVCDTGMAEAFRLDPQQQPPPRLRFADVPQRLHQLLLPPDPIVINHLISNEPGAKKTACYEIEVEVDDPYKQMAHSFLVNTSSAQELAIIDAKLFDTIEQINQMAQHRDFFNQFTEDPRQFITSWLVSQKQDLKTMTDLVGNPEEERRAEFYQDSWLHEAATRYFSSKVTQRRQELEHALGIH</sequence>
<dbReference type="SMART" id="SM00151">
    <property type="entry name" value="SWIB"/>
    <property type="match status" value="1"/>
</dbReference>
<dbReference type="InterPro" id="IPR036885">
    <property type="entry name" value="SWIB_MDM2_dom_sf"/>
</dbReference>
<dbReference type="Proteomes" id="UP000215902">
    <property type="component" value="Unassembled WGS sequence"/>
</dbReference>
<dbReference type="InterPro" id="IPR019835">
    <property type="entry name" value="SWIB_domain"/>
</dbReference>
<dbReference type="EMBL" id="NIVC01002751">
    <property type="protein sequence ID" value="PAA55455.1"/>
    <property type="molecule type" value="Genomic_DNA"/>
</dbReference>
<evidence type="ECO:0000256" key="1">
    <source>
        <dbReference type="SAM" id="MobiDB-lite"/>
    </source>
</evidence>
<comment type="caution">
    <text evidence="3">The sequence shown here is derived from an EMBL/GenBank/DDBJ whole genome shotgun (WGS) entry which is preliminary data.</text>
</comment>
<feature type="domain" description="DM2" evidence="2">
    <location>
        <begin position="310"/>
        <end position="394"/>
    </location>
</feature>
<feature type="compositionally biased region" description="Pro residues" evidence="1">
    <location>
        <begin position="117"/>
        <end position="126"/>
    </location>
</feature>
<dbReference type="PANTHER" id="PTHR13844">
    <property type="entry name" value="SWI/SNF-RELATED MATRIX-ASSOCIATED ACTIN-DEPENDENT REGULATOR OF CHROMATIN SUBFAMILY D"/>
    <property type="match status" value="1"/>
</dbReference>
<feature type="compositionally biased region" description="Low complexity" evidence="1">
    <location>
        <begin position="127"/>
        <end position="138"/>
    </location>
</feature>
<dbReference type="Pfam" id="PF02201">
    <property type="entry name" value="SWIB"/>
    <property type="match status" value="1"/>
</dbReference>
<evidence type="ECO:0000313" key="3">
    <source>
        <dbReference type="EMBL" id="PAA55455.1"/>
    </source>
</evidence>